<dbReference type="Proteomes" id="UP000199673">
    <property type="component" value="Unassembled WGS sequence"/>
</dbReference>
<evidence type="ECO:0000313" key="2">
    <source>
        <dbReference type="EMBL" id="SFT96235.1"/>
    </source>
</evidence>
<dbReference type="STRING" id="305507.SAMN04489724_2999"/>
<keyword evidence="3" id="KW-1185">Reference proteome</keyword>
<name>A0A1I7C9Y3_9BACT</name>
<sequence>MFWEDVFIVAVGICLLGGVFALRVWVKRRRFYRRGPGGLQHFSKYSKAVLISTFEGFLMLLSIPMMILGMLILIFWYVLVKDIGKEKNNRDKQTERIESEPSAHFLVPAEQGFGTKKIYPIPSNHSLASMSCVG</sequence>
<dbReference type="AlphaFoldDB" id="A0A1I7C9Y3"/>
<evidence type="ECO:0000313" key="3">
    <source>
        <dbReference type="Proteomes" id="UP000199673"/>
    </source>
</evidence>
<gene>
    <name evidence="2" type="ORF">SAMN04489724_2999</name>
</gene>
<keyword evidence="1" id="KW-1133">Transmembrane helix</keyword>
<organism evidence="2 3">
    <name type="scientific">Algoriphagus locisalis</name>
    <dbReference type="NCBI Taxonomy" id="305507"/>
    <lineage>
        <taxon>Bacteria</taxon>
        <taxon>Pseudomonadati</taxon>
        <taxon>Bacteroidota</taxon>
        <taxon>Cytophagia</taxon>
        <taxon>Cytophagales</taxon>
        <taxon>Cyclobacteriaceae</taxon>
        <taxon>Algoriphagus</taxon>
    </lineage>
</organism>
<dbReference type="EMBL" id="FPBF01000004">
    <property type="protein sequence ID" value="SFT96235.1"/>
    <property type="molecule type" value="Genomic_DNA"/>
</dbReference>
<keyword evidence="1" id="KW-0812">Transmembrane</keyword>
<accession>A0A1I7C9Y3</accession>
<proteinExistence type="predicted"/>
<dbReference type="RefSeq" id="WP_091694770.1">
    <property type="nucleotide sequence ID" value="NZ_FPBF01000004.1"/>
</dbReference>
<feature type="transmembrane region" description="Helical" evidence="1">
    <location>
        <begin position="57"/>
        <end position="79"/>
    </location>
</feature>
<evidence type="ECO:0000256" key="1">
    <source>
        <dbReference type="SAM" id="Phobius"/>
    </source>
</evidence>
<dbReference type="OrthoDB" id="1376305at2"/>
<reference evidence="3" key="1">
    <citation type="submission" date="2016-10" db="EMBL/GenBank/DDBJ databases">
        <authorList>
            <person name="Varghese N."/>
            <person name="Submissions S."/>
        </authorList>
    </citation>
    <scope>NUCLEOTIDE SEQUENCE [LARGE SCALE GENOMIC DNA]</scope>
    <source>
        <strain evidence="3">DSM 23445</strain>
    </source>
</reference>
<keyword evidence="1" id="KW-0472">Membrane</keyword>
<protein>
    <submittedName>
        <fullName evidence="2">Uncharacterized protein</fullName>
    </submittedName>
</protein>
<feature type="transmembrane region" description="Helical" evidence="1">
    <location>
        <begin position="6"/>
        <end position="26"/>
    </location>
</feature>